<feature type="chain" id="PRO_5030584810" description="Secreted protein" evidence="1">
    <location>
        <begin position="35"/>
        <end position="137"/>
    </location>
</feature>
<evidence type="ECO:0008006" key="4">
    <source>
        <dbReference type="Google" id="ProtNLM"/>
    </source>
</evidence>
<dbReference type="Proteomes" id="UP000546324">
    <property type="component" value="Unassembled WGS sequence"/>
</dbReference>
<sequence length="137" mass="14436">MKIGKASRRILSAAVAGAAVVCGTLLTTAPEASAVTWKYTMHTDDGDPGAVIKFQPNGDYVQVCDIEADGKGAFGVVYLNGSPYYNLIAGGKGNCSTTNANYHNLPEYKTIAFKICLSGYSTTSGLKYCDSAAWYNG</sequence>
<gene>
    <name evidence="2" type="ORF">BKA00_004899</name>
</gene>
<comment type="caution">
    <text evidence="2">The sequence shown here is derived from an EMBL/GenBank/DDBJ whole genome shotgun (WGS) entry which is preliminary data.</text>
</comment>
<feature type="signal peptide" evidence="1">
    <location>
        <begin position="1"/>
        <end position="34"/>
    </location>
</feature>
<dbReference type="EMBL" id="JACHMQ010000001">
    <property type="protein sequence ID" value="MBB6397985.1"/>
    <property type="molecule type" value="Genomic_DNA"/>
</dbReference>
<keyword evidence="1" id="KW-0732">Signal</keyword>
<organism evidence="2 3">
    <name type="scientific">Actinomadura coerulea</name>
    <dbReference type="NCBI Taxonomy" id="46159"/>
    <lineage>
        <taxon>Bacteria</taxon>
        <taxon>Bacillati</taxon>
        <taxon>Actinomycetota</taxon>
        <taxon>Actinomycetes</taxon>
        <taxon>Streptosporangiales</taxon>
        <taxon>Thermomonosporaceae</taxon>
        <taxon>Actinomadura</taxon>
    </lineage>
</organism>
<accession>A0A7X0G225</accession>
<evidence type="ECO:0000313" key="2">
    <source>
        <dbReference type="EMBL" id="MBB6397985.1"/>
    </source>
</evidence>
<name>A0A7X0G225_9ACTN</name>
<keyword evidence="3" id="KW-1185">Reference proteome</keyword>
<dbReference type="RefSeq" id="WP_185028626.1">
    <property type="nucleotide sequence ID" value="NZ_JACHMQ010000001.1"/>
</dbReference>
<evidence type="ECO:0000256" key="1">
    <source>
        <dbReference type="SAM" id="SignalP"/>
    </source>
</evidence>
<reference evidence="2 3" key="1">
    <citation type="submission" date="2020-08" db="EMBL/GenBank/DDBJ databases">
        <title>Sequencing the genomes of 1000 actinobacteria strains.</title>
        <authorList>
            <person name="Klenk H.-P."/>
        </authorList>
    </citation>
    <scope>NUCLEOTIDE SEQUENCE [LARGE SCALE GENOMIC DNA]</scope>
    <source>
        <strain evidence="2 3">DSM 43675</strain>
    </source>
</reference>
<proteinExistence type="predicted"/>
<dbReference type="AlphaFoldDB" id="A0A7X0G225"/>
<evidence type="ECO:0000313" key="3">
    <source>
        <dbReference type="Proteomes" id="UP000546324"/>
    </source>
</evidence>
<protein>
    <recommendedName>
        <fullName evidence="4">Secreted protein</fullName>
    </recommendedName>
</protein>